<evidence type="ECO:0000256" key="1">
    <source>
        <dbReference type="ARBA" id="ARBA00013870"/>
    </source>
</evidence>
<keyword evidence="2" id="KW-0547">Nucleotide-binding</keyword>
<name>A0A7R7VY18_ASPCH</name>
<dbReference type="EMBL" id="AP024423">
    <property type="protein sequence ID" value="BCR92815.1"/>
    <property type="molecule type" value="Genomic_DNA"/>
</dbReference>
<dbReference type="GeneID" id="66987164"/>
<keyword evidence="5" id="KW-0648">Protein biosynthesis</keyword>
<organism evidence="5 6">
    <name type="scientific">Aspergillus chevalieri</name>
    <name type="common">Eurotium chevalieri</name>
    <dbReference type="NCBI Taxonomy" id="182096"/>
    <lineage>
        <taxon>Eukaryota</taxon>
        <taxon>Fungi</taxon>
        <taxon>Dikarya</taxon>
        <taxon>Ascomycota</taxon>
        <taxon>Pezizomycotina</taxon>
        <taxon>Eurotiomycetes</taxon>
        <taxon>Eurotiomycetidae</taxon>
        <taxon>Eurotiales</taxon>
        <taxon>Aspergillaceae</taxon>
        <taxon>Aspergillus</taxon>
        <taxon>Aspergillus subgen. Aspergillus</taxon>
    </lineage>
</organism>
<dbReference type="GO" id="GO:0005525">
    <property type="term" value="F:GTP binding"/>
    <property type="evidence" value="ECO:0007669"/>
    <property type="project" value="UniProtKB-KW"/>
</dbReference>
<dbReference type="InterPro" id="IPR054696">
    <property type="entry name" value="GTP-eEF1A_C"/>
</dbReference>
<feature type="domain" description="GTP-eEF1A C-terminal" evidence="4">
    <location>
        <begin position="88"/>
        <end position="153"/>
    </location>
</feature>
<accession>A0A7R7VY18</accession>
<keyword evidence="6" id="KW-1185">Reference proteome</keyword>
<dbReference type="RefSeq" id="XP_043141328.1">
    <property type="nucleotide sequence ID" value="XM_043284116.1"/>
</dbReference>
<dbReference type="AlphaFoldDB" id="A0A7R7VY18"/>
<dbReference type="Pfam" id="PF22594">
    <property type="entry name" value="GTP-eEF1A_C"/>
    <property type="match status" value="1"/>
</dbReference>
<reference evidence="5" key="1">
    <citation type="submission" date="2021-01" db="EMBL/GenBank/DDBJ databases">
        <authorList>
            <consortium name="Aspergillus chevalieri M1 genome sequencing consortium"/>
            <person name="Kazuki M."/>
            <person name="Futagami T."/>
        </authorList>
    </citation>
    <scope>NUCLEOTIDE SEQUENCE</scope>
    <source>
        <strain evidence="5">M1</strain>
    </source>
</reference>
<dbReference type="PANTHER" id="PTHR44830">
    <property type="entry name" value="ELONGATION FACTOR 1 ALPHA"/>
    <property type="match status" value="1"/>
</dbReference>
<reference evidence="5" key="2">
    <citation type="submission" date="2021-02" db="EMBL/GenBank/DDBJ databases">
        <title>Aspergillus chevalieri M1 genome sequence.</title>
        <authorList>
            <person name="Kadooka C."/>
            <person name="Mori K."/>
            <person name="Futagami T."/>
        </authorList>
    </citation>
    <scope>NUCLEOTIDE SEQUENCE</scope>
    <source>
        <strain evidence="5">M1</strain>
    </source>
</reference>
<keyword evidence="3" id="KW-0342">GTP-binding</keyword>
<dbReference type="Gene3D" id="2.40.30.10">
    <property type="entry name" value="Translation factors"/>
    <property type="match status" value="2"/>
</dbReference>
<dbReference type="KEGG" id="ache:ACHE_80715S"/>
<dbReference type="InterPro" id="IPR009000">
    <property type="entry name" value="Transl_B-barrel_sf"/>
</dbReference>
<evidence type="ECO:0000256" key="3">
    <source>
        <dbReference type="ARBA" id="ARBA00023134"/>
    </source>
</evidence>
<dbReference type="InterPro" id="IPR009001">
    <property type="entry name" value="Transl_elong_EF1A/Init_IF2_C"/>
</dbReference>
<gene>
    <name evidence="5" type="primary">TEF1_3</name>
    <name evidence="5" type="ORF">ACHE_80715S</name>
</gene>
<sequence>MNYVRIPGKKTSGSFRLPIKNVYNIPVVEGSCWLGMYATLAPSNIPAQVQSIKQHHDDMDECTDGDAFNIRRGKVVSDSDDPASNCSSFTAQVIITNHPGWIKSGYTPSVHCGTGHVPCRFDILHVLDRRTGRVHHGREDVKLGDAAMVRMTP</sequence>
<evidence type="ECO:0000256" key="2">
    <source>
        <dbReference type="ARBA" id="ARBA00022741"/>
    </source>
</evidence>
<evidence type="ECO:0000313" key="5">
    <source>
        <dbReference type="EMBL" id="BCR92815.1"/>
    </source>
</evidence>
<evidence type="ECO:0000259" key="4">
    <source>
        <dbReference type="Pfam" id="PF22594"/>
    </source>
</evidence>
<dbReference type="GO" id="GO:0003746">
    <property type="term" value="F:translation elongation factor activity"/>
    <property type="evidence" value="ECO:0007669"/>
    <property type="project" value="UniProtKB-KW"/>
</dbReference>
<keyword evidence="5" id="KW-0251">Elongation factor</keyword>
<dbReference type="SUPFAM" id="SSF50465">
    <property type="entry name" value="EF-Tu/eEF-1alpha/eIF2-gamma C-terminal domain"/>
    <property type="match status" value="1"/>
</dbReference>
<dbReference type="Proteomes" id="UP000637239">
    <property type="component" value="Chromosome 8"/>
</dbReference>
<protein>
    <recommendedName>
        <fullName evidence="1">Elongation factor 1-alpha</fullName>
    </recommendedName>
</protein>
<dbReference type="SUPFAM" id="SSF50447">
    <property type="entry name" value="Translation proteins"/>
    <property type="match status" value="1"/>
</dbReference>
<evidence type="ECO:0000313" key="6">
    <source>
        <dbReference type="Proteomes" id="UP000637239"/>
    </source>
</evidence>
<proteinExistence type="predicted"/>
<dbReference type="PANTHER" id="PTHR44830:SF1">
    <property type="entry name" value="TR-TYPE G DOMAIN-CONTAINING PROTEIN"/>
    <property type="match status" value="1"/>
</dbReference>